<evidence type="ECO:0000313" key="3">
    <source>
        <dbReference type="Proteomes" id="UP000053051"/>
    </source>
</evidence>
<keyword evidence="3" id="KW-1185">Reference proteome</keyword>
<feature type="compositionally biased region" description="Polar residues" evidence="1">
    <location>
        <begin position="87"/>
        <end position="99"/>
    </location>
</feature>
<accession>M1X2I7</accession>
<dbReference type="RefSeq" id="WP_008232844.1">
    <property type="nucleotide sequence ID" value="NZ_CAIY01000029.1"/>
</dbReference>
<evidence type="ECO:0000256" key="1">
    <source>
        <dbReference type="SAM" id="MobiDB-lite"/>
    </source>
</evidence>
<dbReference type="Proteomes" id="UP000053051">
    <property type="component" value="Unassembled WGS sequence"/>
</dbReference>
<name>M1X2I7_9NOST</name>
<protein>
    <submittedName>
        <fullName evidence="2">Uncharacterized protein</fullName>
    </submittedName>
</protein>
<proteinExistence type="predicted"/>
<feature type="compositionally biased region" description="Basic residues" evidence="1">
    <location>
        <begin position="72"/>
        <end position="81"/>
    </location>
</feature>
<reference evidence="2 3" key="1">
    <citation type="submission" date="2012-05" db="EMBL/GenBank/DDBJ databases">
        <authorList>
            <person name="Hilton J."/>
        </authorList>
    </citation>
    <scope>NUCLEOTIDE SEQUENCE [LARGE SCALE GENOMIC DNA]</scope>
    <source>
        <strain evidence="2 3">HH01</strain>
    </source>
</reference>
<sequence>MFKRLFGGGNNNFYLELKEDKSQTLSQSTSIIDNNIPESLETGHEEESVKVEQSLLEISKPALKAKADSGTTRKKTFRKQKVISEGTPVNNSASTSGLSPTPVIAIKTTLENTGPKTFAPKYLIPNCTNARRRPGPNMNAFLEMASQVRITPSKTIQAKTISSTPQTGLSSK</sequence>
<reference evidence="3" key="2">
    <citation type="submission" date="2016-01" db="EMBL/GenBank/DDBJ databases">
        <title>Diatom-associated endosymboitic cyanobacterium lacks core nitrogen metabolism enzymes.</title>
        <authorList>
            <person name="Hilton J.A."/>
            <person name="Foster R.A."/>
            <person name="Tripp H.J."/>
            <person name="Carter B.J."/>
            <person name="Zehr J.P."/>
            <person name="Villareal T.A."/>
        </authorList>
    </citation>
    <scope>NUCLEOTIDE SEQUENCE [LARGE SCALE GENOMIC DNA]</scope>
    <source>
        <strain evidence="3">HH01</strain>
    </source>
</reference>
<comment type="caution">
    <text evidence="2">The sequence shown here is derived from an EMBL/GenBank/DDBJ whole genome shotgun (WGS) entry which is preliminary data.</text>
</comment>
<evidence type="ECO:0000313" key="2">
    <source>
        <dbReference type="EMBL" id="CCH66895.1"/>
    </source>
</evidence>
<dbReference type="AlphaFoldDB" id="M1X2I7"/>
<organism evidence="2 3">
    <name type="scientific">Richelia intracellularis HH01</name>
    <dbReference type="NCBI Taxonomy" id="1165094"/>
    <lineage>
        <taxon>Bacteria</taxon>
        <taxon>Bacillati</taxon>
        <taxon>Cyanobacteriota</taxon>
        <taxon>Cyanophyceae</taxon>
        <taxon>Nostocales</taxon>
        <taxon>Nostocaceae</taxon>
        <taxon>Richelia</taxon>
    </lineage>
</organism>
<gene>
    <name evidence="2" type="ORF">RINTHH_7400</name>
</gene>
<dbReference type="EMBL" id="CAIY01000029">
    <property type="protein sequence ID" value="CCH66895.1"/>
    <property type="molecule type" value="Genomic_DNA"/>
</dbReference>
<feature type="region of interest" description="Disordered" evidence="1">
    <location>
        <begin position="64"/>
        <end position="99"/>
    </location>
</feature>
<dbReference type="OrthoDB" id="468587at2"/>